<evidence type="ECO:0000256" key="5">
    <source>
        <dbReference type="ARBA" id="ARBA00022741"/>
    </source>
</evidence>
<dbReference type="GO" id="GO:0016887">
    <property type="term" value="F:ATP hydrolysis activity"/>
    <property type="evidence" value="ECO:0007669"/>
    <property type="project" value="InterPro"/>
</dbReference>
<dbReference type="PROSITE" id="PS50893">
    <property type="entry name" value="ABC_TRANSPORTER_2"/>
    <property type="match status" value="1"/>
</dbReference>
<keyword evidence="7 9" id="KW-1133">Transmembrane helix</keyword>
<gene>
    <name evidence="11" type="ORF">HICCMSTLAB_LOCUS10741</name>
</gene>
<dbReference type="Gene3D" id="3.40.50.300">
    <property type="entry name" value="P-loop containing nucleotide triphosphate hydrolases"/>
    <property type="match status" value="1"/>
</dbReference>
<keyword evidence="8 9" id="KW-0472">Membrane</keyword>
<dbReference type="SUPFAM" id="SSF52540">
    <property type="entry name" value="P-loop containing nucleoside triphosphate hydrolases"/>
    <property type="match status" value="1"/>
</dbReference>
<proteinExistence type="inferred from homology"/>
<keyword evidence="4 9" id="KW-0812">Transmembrane</keyword>
<protein>
    <submittedName>
        <fullName evidence="11">ATP-binding cassette transporter subfamily G member 11</fullName>
    </submittedName>
</protein>
<feature type="transmembrane region" description="Helical" evidence="9">
    <location>
        <begin position="524"/>
        <end position="545"/>
    </location>
</feature>
<dbReference type="InterPro" id="IPR003439">
    <property type="entry name" value="ABC_transporter-like_ATP-bd"/>
</dbReference>
<dbReference type="AlphaFoldDB" id="A0A8J2HIB2"/>
<feature type="transmembrane region" description="Helical" evidence="9">
    <location>
        <begin position="607"/>
        <end position="631"/>
    </location>
</feature>
<dbReference type="Pfam" id="PF01061">
    <property type="entry name" value="ABC2_membrane"/>
    <property type="match status" value="1"/>
</dbReference>
<dbReference type="PANTHER" id="PTHR48041">
    <property type="entry name" value="ABC TRANSPORTER G FAMILY MEMBER 28"/>
    <property type="match status" value="1"/>
</dbReference>
<dbReference type="SMART" id="SM00382">
    <property type="entry name" value="AAA"/>
    <property type="match status" value="1"/>
</dbReference>
<feature type="domain" description="ABC transporter" evidence="10">
    <location>
        <begin position="38"/>
        <end position="273"/>
    </location>
</feature>
<evidence type="ECO:0000259" key="10">
    <source>
        <dbReference type="PROSITE" id="PS50893"/>
    </source>
</evidence>
<dbReference type="GO" id="GO:0016020">
    <property type="term" value="C:membrane"/>
    <property type="evidence" value="ECO:0007669"/>
    <property type="project" value="UniProtKB-SubCell"/>
</dbReference>
<sequence>MQPRCRQSVNETALCSPTNLTLSWRNICYKVKVKKNDSYVMDFFKGRRMENISILNGVNGIVKSGTLMAILGSSGAGKTSLLATISRRIKKRTTGDILLNGKLFTRELMAKISGFVPQEDLAVKSLTVQEHMEFMAKMKIDSRYRRVARSQKIDVLLLDLGLIELKNSKLSTLSNGEWKRVSLAVQLLTEPKILFCDEPTTGLDSYSATVVIDALKKIAVKGRIVICSLHQPASGLLDHFHKIYLLAAGNLAFQGSLSEATAFFSSLGYNCPSIYSHAEFFVSLLSITKGNEDECFKKITRICEEFKKSAYGKKMTTSIEESYAGTSVDIDDGDGKDIPHPIFAANYLPLNDFKKIPSFQQLRWLIWRNYIDYKRNSSAIFLKFLIYIIGGLILATPYIHVTRDIDQRSIQNVQGLMYYIVTETIFTFHYAVFYTFPKEMPLLLRDMANGLYYPLPYYVSKVAVMIPGSIIQPFIYSALIYCITGLRGGLISFLYFVLPVVLGAISAGALGCLMSALFDSFETASLLSVSLDFLTLIFSGVYLNLGNLPARISWLKYISQFYYSTEAVSVTQWREYNYINCSTNIDTPCIATGEQVMENFGFAPDNYYIDLMGLLAIFTFSHFAGFMAIFYRSFNEPVY</sequence>
<evidence type="ECO:0000256" key="2">
    <source>
        <dbReference type="ARBA" id="ARBA00005814"/>
    </source>
</evidence>
<dbReference type="InterPro" id="IPR013525">
    <property type="entry name" value="ABC2_TM"/>
</dbReference>
<evidence type="ECO:0000256" key="1">
    <source>
        <dbReference type="ARBA" id="ARBA00004141"/>
    </source>
</evidence>
<evidence type="ECO:0000256" key="9">
    <source>
        <dbReference type="SAM" id="Phobius"/>
    </source>
</evidence>
<dbReference type="PANTHER" id="PTHR48041:SF139">
    <property type="entry name" value="PROTEIN SCARLET"/>
    <property type="match status" value="1"/>
</dbReference>
<keyword evidence="5" id="KW-0547">Nucleotide-binding</keyword>
<dbReference type="EMBL" id="CAJNRD030001123">
    <property type="protein sequence ID" value="CAG5101890.1"/>
    <property type="molecule type" value="Genomic_DNA"/>
</dbReference>
<keyword evidence="3" id="KW-0813">Transport</keyword>
<comment type="subcellular location">
    <subcellularLocation>
        <location evidence="1">Membrane</location>
        <topology evidence="1">Multi-pass membrane protein</topology>
    </subcellularLocation>
</comment>
<evidence type="ECO:0000256" key="3">
    <source>
        <dbReference type="ARBA" id="ARBA00022448"/>
    </source>
</evidence>
<evidence type="ECO:0000256" key="4">
    <source>
        <dbReference type="ARBA" id="ARBA00022692"/>
    </source>
</evidence>
<dbReference type="GO" id="GO:0005524">
    <property type="term" value="F:ATP binding"/>
    <property type="evidence" value="ECO:0007669"/>
    <property type="project" value="UniProtKB-KW"/>
</dbReference>
<dbReference type="Pfam" id="PF00005">
    <property type="entry name" value="ABC_tran"/>
    <property type="match status" value="1"/>
</dbReference>
<name>A0A8J2HIB2_COTCN</name>
<feature type="transmembrane region" description="Helical" evidence="9">
    <location>
        <begin position="493"/>
        <end position="518"/>
    </location>
</feature>
<feature type="transmembrane region" description="Helical" evidence="9">
    <location>
        <begin position="416"/>
        <end position="437"/>
    </location>
</feature>
<evidence type="ECO:0000313" key="11">
    <source>
        <dbReference type="EMBL" id="CAG5101890.1"/>
    </source>
</evidence>
<evidence type="ECO:0000256" key="8">
    <source>
        <dbReference type="ARBA" id="ARBA00023136"/>
    </source>
</evidence>
<dbReference type="OrthoDB" id="66620at2759"/>
<keyword evidence="6 11" id="KW-0067">ATP-binding</keyword>
<dbReference type="InterPro" id="IPR050352">
    <property type="entry name" value="ABCG_transporters"/>
</dbReference>
<feature type="transmembrane region" description="Helical" evidence="9">
    <location>
        <begin position="457"/>
        <end position="481"/>
    </location>
</feature>
<evidence type="ECO:0000313" key="12">
    <source>
        <dbReference type="Proteomes" id="UP000786811"/>
    </source>
</evidence>
<organism evidence="11 12">
    <name type="scientific">Cotesia congregata</name>
    <name type="common">Parasitoid wasp</name>
    <name type="synonym">Apanteles congregatus</name>
    <dbReference type="NCBI Taxonomy" id="51543"/>
    <lineage>
        <taxon>Eukaryota</taxon>
        <taxon>Metazoa</taxon>
        <taxon>Ecdysozoa</taxon>
        <taxon>Arthropoda</taxon>
        <taxon>Hexapoda</taxon>
        <taxon>Insecta</taxon>
        <taxon>Pterygota</taxon>
        <taxon>Neoptera</taxon>
        <taxon>Endopterygota</taxon>
        <taxon>Hymenoptera</taxon>
        <taxon>Apocrita</taxon>
        <taxon>Ichneumonoidea</taxon>
        <taxon>Braconidae</taxon>
        <taxon>Microgastrinae</taxon>
        <taxon>Cotesia</taxon>
    </lineage>
</organism>
<comment type="similarity">
    <text evidence="2">Belongs to the ABC transporter superfamily. ABCG family. Eye pigment precursor importer (TC 3.A.1.204) subfamily.</text>
</comment>
<reference evidence="11" key="1">
    <citation type="submission" date="2021-04" db="EMBL/GenBank/DDBJ databases">
        <authorList>
            <person name="Chebbi M.A.C M."/>
        </authorList>
    </citation>
    <scope>NUCLEOTIDE SEQUENCE</scope>
</reference>
<dbReference type="Proteomes" id="UP000786811">
    <property type="component" value="Unassembled WGS sequence"/>
</dbReference>
<keyword evidence="12" id="KW-1185">Reference proteome</keyword>
<evidence type="ECO:0000256" key="7">
    <source>
        <dbReference type="ARBA" id="ARBA00022989"/>
    </source>
</evidence>
<dbReference type="GO" id="GO:0140359">
    <property type="term" value="F:ABC-type transporter activity"/>
    <property type="evidence" value="ECO:0007669"/>
    <property type="project" value="InterPro"/>
</dbReference>
<feature type="transmembrane region" description="Helical" evidence="9">
    <location>
        <begin position="378"/>
        <end position="395"/>
    </location>
</feature>
<comment type="caution">
    <text evidence="11">The sequence shown here is derived from an EMBL/GenBank/DDBJ whole genome shotgun (WGS) entry which is preliminary data.</text>
</comment>
<accession>A0A8J2HIB2</accession>
<dbReference type="InterPro" id="IPR027417">
    <property type="entry name" value="P-loop_NTPase"/>
</dbReference>
<evidence type="ECO:0000256" key="6">
    <source>
        <dbReference type="ARBA" id="ARBA00022840"/>
    </source>
</evidence>
<dbReference type="InterPro" id="IPR003593">
    <property type="entry name" value="AAA+_ATPase"/>
</dbReference>